<gene>
    <name evidence="2" type="ORF">FZEAL_11007</name>
</gene>
<reference evidence="2" key="2">
    <citation type="submission" date="2020-05" db="EMBL/GenBank/DDBJ databases">
        <authorList>
            <person name="Kim H.-S."/>
            <person name="Proctor R.H."/>
            <person name="Brown D.W."/>
        </authorList>
    </citation>
    <scope>NUCLEOTIDE SEQUENCE</scope>
    <source>
        <strain evidence="2">NRRL 22465</strain>
    </source>
</reference>
<feature type="non-terminal residue" evidence="2">
    <location>
        <position position="138"/>
    </location>
</feature>
<organism evidence="2 3">
    <name type="scientific">Fusarium zealandicum</name>
    <dbReference type="NCBI Taxonomy" id="1053134"/>
    <lineage>
        <taxon>Eukaryota</taxon>
        <taxon>Fungi</taxon>
        <taxon>Dikarya</taxon>
        <taxon>Ascomycota</taxon>
        <taxon>Pezizomycotina</taxon>
        <taxon>Sordariomycetes</taxon>
        <taxon>Hypocreomycetidae</taxon>
        <taxon>Hypocreales</taxon>
        <taxon>Nectriaceae</taxon>
        <taxon>Fusarium</taxon>
        <taxon>Fusarium staphyleae species complex</taxon>
    </lineage>
</organism>
<feature type="region of interest" description="Disordered" evidence="1">
    <location>
        <begin position="101"/>
        <end position="138"/>
    </location>
</feature>
<dbReference type="OrthoDB" id="2014201at2759"/>
<keyword evidence="3" id="KW-1185">Reference proteome</keyword>
<evidence type="ECO:0000313" key="3">
    <source>
        <dbReference type="Proteomes" id="UP000635477"/>
    </source>
</evidence>
<comment type="caution">
    <text evidence="2">The sequence shown here is derived from an EMBL/GenBank/DDBJ whole genome shotgun (WGS) entry which is preliminary data.</text>
</comment>
<reference evidence="2" key="1">
    <citation type="journal article" date="2020" name="BMC Genomics">
        <title>Correction to: Identification and distribution of gene clusters required for synthesis of sphingolipid metabolism inhibitors in diverse species of the filamentous fungus Fusarium.</title>
        <authorList>
            <person name="Kim H.S."/>
            <person name="Lohmar J.M."/>
            <person name="Busman M."/>
            <person name="Brown D.W."/>
            <person name="Naumann T.A."/>
            <person name="Divon H.H."/>
            <person name="Lysoe E."/>
            <person name="Uhlig S."/>
            <person name="Proctor R.H."/>
        </authorList>
    </citation>
    <scope>NUCLEOTIDE SEQUENCE</scope>
    <source>
        <strain evidence="2">NRRL 22465</strain>
    </source>
</reference>
<feature type="compositionally biased region" description="Basic and acidic residues" evidence="1">
    <location>
        <begin position="101"/>
        <end position="113"/>
    </location>
</feature>
<sequence>MTKVLLLLEGSIPQHMAMSKARSISTSHRNLDTTQNRTMVKALTVGLRVLAQLPHINLDNIMTIPFPSINTTRLRESTSMWNRSQSHPQSRCMIGMLRDADFERHPPPADSKPEAMNFPSTHYEMSRDTTPFVPPERY</sequence>
<dbReference type="Proteomes" id="UP000635477">
    <property type="component" value="Unassembled WGS sequence"/>
</dbReference>
<evidence type="ECO:0000313" key="2">
    <source>
        <dbReference type="EMBL" id="KAF4961891.1"/>
    </source>
</evidence>
<proteinExistence type="predicted"/>
<dbReference type="EMBL" id="JABEYC010001833">
    <property type="protein sequence ID" value="KAF4961891.1"/>
    <property type="molecule type" value="Genomic_DNA"/>
</dbReference>
<name>A0A8H4X5N2_9HYPO</name>
<protein>
    <submittedName>
        <fullName evidence="2">Uncharacterized protein</fullName>
    </submittedName>
</protein>
<evidence type="ECO:0000256" key="1">
    <source>
        <dbReference type="SAM" id="MobiDB-lite"/>
    </source>
</evidence>
<dbReference type="AlphaFoldDB" id="A0A8H4X5N2"/>
<accession>A0A8H4X5N2</accession>